<feature type="region of interest" description="Disordered" evidence="1">
    <location>
        <begin position="1"/>
        <end position="41"/>
    </location>
</feature>
<proteinExistence type="predicted"/>
<gene>
    <name evidence="2" type="ORF">Cgig2_028304</name>
</gene>
<reference evidence="2" key="1">
    <citation type="submission" date="2022-04" db="EMBL/GenBank/DDBJ databases">
        <title>Carnegiea gigantea Genome sequencing and assembly v2.</title>
        <authorList>
            <person name="Copetti D."/>
            <person name="Sanderson M.J."/>
            <person name="Burquez A."/>
            <person name="Wojciechowski M.F."/>
        </authorList>
    </citation>
    <scope>NUCLEOTIDE SEQUENCE</scope>
    <source>
        <strain evidence="2">SGP5-SGP5p</strain>
        <tissue evidence="2">Aerial part</tissue>
    </source>
</reference>
<evidence type="ECO:0000256" key="1">
    <source>
        <dbReference type="SAM" id="MobiDB-lite"/>
    </source>
</evidence>
<dbReference type="EMBL" id="JAKOGI010001334">
    <property type="protein sequence ID" value="KAJ8426214.1"/>
    <property type="molecule type" value="Genomic_DNA"/>
</dbReference>
<organism evidence="2 3">
    <name type="scientific">Carnegiea gigantea</name>
    <dbReference type="NCBI Taxonomy" id="171969"/>
    <lineage>
        <taxon>Eukaryota</taxon>
        <taxon>Viridiplantae</taxon>
        <taxon>Streptophyta</taxon>
        <taxon>Embryophyta</taxon>
        <taxon>Tracheophyta</taxon>
        <taxon>Spermatophyta</taxon>
        <taxon>Magnoliopsida</taxon>
        <taxon>eudicotyledons</taxon>
        <taxon>Gunneridae</taxon>
        <taxon>Pentapetalae</taxon>
        <taxon>Caryophyllales</taxon>
        <taxon>Cactineae</taxon>
        <taxon>Cactaceae</taxon>
        <taxon>Cactoideae</taxon>
        <taxon>Echinocereeae</taxon>
        <taxon>Carnegiea</taxon>
    </lineage>
</organism>
<feature type="compositionally biased region" description="Basic and acidic residues" evidence="1">
    <location>
        <begin position="1"/>
        <end position="15"/>
    </location>
</feature>
<dbReference type="AlphaFoldDB" id="A0A9Q1JK74"/>
<accession>A0A9Q1JK74</accession>
<dbReference type="Proteomes" id="UP001153076">
    <property type="component" value="Unassembled WGS sequence"/>
</dbReference>
<evidence type="ECO:0000313" key="2">
    <source>
        <dbReference type="EMBL" id="KAJ8426214.1"/>
    </source>
</evidence>
<keyword evidence="3" id="KW-1185">Reference proteome</keyword>
<sequence>MLREQVAELERRLKGSDIGQGGEMGPPNEGLSASKTASLDDVSTVARETPNGVAEDAPQRCEDKVDVGVDVGREVADAVSGNSGGVAPSFMNFSRGSVNILSHWKAIEHSHTNEDETKNLQGFSLPWFSMSEPPVGSKSGKEGAEKGCDCEEGSLECDQSTSEASITAYLKDSLTEEERKMQQGTEGCVMVFMPLFECVDEQWLLLVLDLRQRRFLVYNSLLTKRAPTWTDLVTTAVSALWSLFCIAMVH</sequence>
<name>A0A9Q1JK74_9CARY</name>
<evidence type="ECO:0000313" key="3">
    <source>
        <dbReference type="Proteomes" id="UP001153076"/>
    </source>
</evidence>
<comment type="caution">
    <text evidence="2">The sequence shown here is derived from an EMBL/GenBank/DDBJ whole genome shotgun (WGS) entry which is preliminary data.</text>
</comment>
<dbReference type="OrthoDB" id="1680482at2759"/>
<protein>
    <submittedName>
        <fullName evidence="2">Uncharacterized protein</fullName>
    </submittedName>
</protein>